<keyword evidence="2" id="KW-1133">Transmembrane helix</keyword>
<feature type="transmembrane region" description="Helical" evidence="2">
    <location>
        <begin position="6"/>
        <end position="27"/>
    </location>
</feature>
<feature type="region of interest" description="Disordered" evidence="1">
    <location>
        <begin position="170"/>
        <end position="189"/>
    </location>
</feature>
<gene>
    <name evidence="3" type="ORF">JN10_1892</name>
</gene>
<dbReference type="STRING" id="476157.GCA_001663155_01464"/>
<proteinExistence type="predicted"/>
<sequence length="189" mass="21653">MNLEAIYFISQVIAAAALVASLIFVGLQVRAGMAQSRHAEQTARAQVHQEIAESYRQMALEWVRYPEMYKFMIMGAETKDMTDQQRQVFGGLYFPTMQMGENIYYQHRNGLLDDDQYETYLGHLSRLLKSPAANDWWQDRKFAFNPEYVAWIDAKLGSLSDFEPVGFYGEIESPDAPTPDTKLDASEDD</sequence>
<evidence type="ECO:0000313" key="3">
    <source>
        <dbReference type="EMBL" id="TWJ10232.1"/>
    </source>
</evidence>
<evidence type="ECO:0000256" key="1">
    <source>
        <dbReference type="SAM" id="MobiDB-lite"/>
    </source>
</evidence>
<evidence type="ECO:0000256" key="2">
    <source>
        <dbReference type="SAM" id="Phobius"/>
    </source>
</evidence>
<accession>A0A562UX81</accession>
<organism evidence="3 4">
    <name type="scientific">Altererythrobacter ishigakiensis</name>
    <dbReference type="NCBI Taxonomy" id="476157"/>
    <lineage>
        <taxon>Bacteria</taxon>
        <taxon>Pseudomonadati</taxon>
        <taxon>Pseudomonadota</taxon>
        <taxon>Alphaproteobacteria</taxon>
        <taxon>Sphingomonadales</taxon>
        <taxon>Erythrobacteraceae</taxon>
        <taxon>Altererythrobacter</taxon>
    </lineage>
</organism>
<dbReference type="RefSeq" id="WP_067599261.1">
    <property type="nucleotide sequence ID" value="NZ_CP015963.1"/>
</dbReference>
<protein>
    <recommendedName>
        <fullName evidence="5">DUF4760 domain-containing protein</fullName>
    </recommendedName>
</protein>
<name>A0A562UX81_9SPHN</name>
<evidence type="ECO:0000313" key="4">
    <source>
        <dbReference type="Proteomes" id="UP000320547"/>
    </source>
</evidence>
<dbReference type="AlphaFoldDB" id="A0A562UX81"/>
<dbReference type="Proteomes" id="UP000320547">
    <property type="component" value="Unassembled WGS sequence"/>
</dbReference>
<reference evidence="3 4" key="1">
    <citation type="submission" date="2019-07" db="EMBL/GenBank/DDBJ databases">
        <title>Genomic Encyclopedia of Archaeal and Bacterial Type Strains, Phase II (KMG-II): from individual species to whole genera.</title>
        <authorList>
            <person name="Goeker M."/>
        </authorList>
    </citation>
    <scope>NUCLEOTIDE SEQUENCE [LARGE SCALE GENOMIC DNA]</scope>
    <source>
        <strain evidence="3 4">ATCC BAA-2084</strain>
    </source>
</reference>
<keyword evidence="4" id="KW-1185">Reference proteome</keyword>
<keyword evidence="2" id="KW-0472">Membrane</keyword>
<comment type="caution">
    <text evidence="3">The sequence shown here is derived from an EMBL/GenBank/DDBJ whole genome shotgun (WGS) entry which is preliminary data.</text>
</comment>
<dbReference type="EMBL" id="VLLK01000001">
    <property type="protein sequence ID" value="TWJ10232.1"/>
    <property type="molecule type" value="Genomic_DNA"/>
</dbReference>
<evidence type="ECO:0008006" key="5">
    <source>
        <dbReference type="Google" id="ProtNLM"/>
    </source>
</evidence>
<dbReference type="OrthoDB" id="7630640at2"/>
<keyword evidence="2" id="KW-0812">Transmembrane</keyword>